<comment type="caution">
    <text evidence="10">The sequence shown here is derived from an EMBL/GenBank/DDBJ whole genome shotgun (WGS) entry which is preliminary data.</text>
</comment>
<feature type="domain" description="M23ase beta-sheet core" evidence="9">
    <location>
        <begin position="346"/>
        <end position="447"/>
    </location>
</feature>
<evidence type="ECO:0000256" key="3">
    <source>
        <dbReference type="ARBA" id="ARBA00022723"/>
    </source>
</evidence>
<evidence type="ECO:0000256" key="6">
    <source>
        <dbReference type="ARBA" id="ARBA00023049"/>
    </source>
</evidence>
<evidence type="ECO:0000313" key="11">
    <source>
        <dbReference type="Proteomes" id="UP001205890"/>
    </source>
</evidence>
<sequence length="461" mass="48802">MTRPAGPRSFPPKPPMLAALGLALALAAAPAAAQQKQKPLTPEEIAERAAEKATRALELEETQRVLQGSGEARARLDAEVAELRGDRARLNAALIDTTGRLRSTEARISAIEQRLATFGMTEQAIKSSLEGRRGVVVEVLAALQRMGRSPPPAVLVRPEDMLEAVRASMLLGTVLPELRSETEALASDLSELVRLKTAAAAERDTLGREVAALVDDRRRVEALVEARQADLARAEAVARQEADRAAELAARAQTLKDLISRLESSIDASSRAAEEARRAEAESKTAEAEAKARDTREKIAALAFRDPARLAPKIAFSEAKGLLPLPVSGVLVKAFNAVDATGGTLKGHAYATRAGAVVSAPCDGWVAFAGPFRSYGQLLIINAGGGYYLLLAGMDRINVGVGQFVLAGEPVAVMGEASQATAASVGSDTNQPVLYVEFRKDGVSIDPAPWWAASTNEKVRG</sequence>
<organism evidence="10 11">
    <name type="scientific">Alsobacter ponti</name>
    <dbReference type="NCBI Taxonomy" id="2962936"/>
    <lineage>
        <taxon>Bacteria</taxon>
        <taxon>Pseudomonadati</taxon>
        <taxon>Pseudomonadota</taxon>
        <taxon>Alphaproteobacteria</taxon>
        <taxon>Hyphomicrobiales</taxon>
        <taxon>Alsobacteraceae</taxon>
        <taxon>Alsobacter</taxon>
    </lineage>
</organism>
<dbReference type="Gene3D" id="6.10.250.3150">
    <property type="match status" value="1"/>
</dbReference>
<evidence type="ECO:0000259" key="9">
    <source>
        <dbReference type="Pfam" id="PF01551"/>
    </source>
</evidence>
<evidence type="ECO:0000256" key="8">
    <source>
        <dbReference type="SAM" id="SignalP"/>
    </source>
</evidence>
<keyword evidence="4" id="KW-0378">Hydrolase</keyword>
<keyword evidence="3" id="KW-0479">Metal-binding</keyword>
<evidence type="ECO:0000256" key="7">
    <source>
        <dbReference type="SAM" id="Coils"/>
    </source>
</evidence>
<dbReference type="SUPFAM" id="SSF51261">
    <property type="entry name" value="Duplicated hybrid motif"/>
    <property type="match status" value="1"/>
</dbReference>
<dbReference type="PANTHER" id="PTHR21666:SF288">
    <property type="entry name" value="CELL DIVISION PROTEIN YTFB"/>
    <property type="match status" value="1"/>
</dbReference>
<proteinExistence type="predicted"/>
<evidence type="ECO:0000256" key="2">
    <source>
        <dbReference type="ARBA" id="ARBA00022670"/>
    </source>
</evidence>
<keyword evidence="5" id="KW-0862">Zinc</keyword>
<feature type="coiled-coil region" evidence="7">
    <location>
        <begin position="231"/>
        <end position="298"/>
    </location>
</feature>
<comment type="cofactor">
    <cofactor evidence="1">
        <name>Zn(2+)</name>
        <dbReference type="ChEBI" id="CHEBI:29105"/>
    </cofactor>
</comment>
<dbReference type="PANTHER" id="PTHR21666">
    <property type="entry name" value="PEPTIDASE-RELATED"/>
    <property type="match status" value="1"/>
</dbReference>
<name>A0ABT1LGR3_9HYPH</name>
<dbReference type="RefSeq" id="WP_254745707.1">
    <property type="nucleotide sequence ID" value="NZ_JANCLU010000025.1"/>
</dbReference>
<dbReference type="Proteomes" id="UP001205890">
    <property type="component" value="Unassembled WGS sequence"/>
</dbReference>
<dbReference type="Pfam" id="PF01551">
    <property type="entry name" value="Peptidase_M23"/>
    <property type="match status" value="1"/>
</dbReference>
<keyword evidence="8" id="KW-0732">Signal</keyword>
<evidence type="ECO:0000256" key="1">
    <source>
        <dbReference type="ARBA" id="ARBA00001947"/>
    </source>
</evidence>
<feature type="signal peptide" evidence="8">
    <location>
        <begin position="1"/>
        <end position="33"/>
    </location>
</feature>
<evidence type="ECO:0000256" key="5">
    <source>
        <dbReference type="ARBA" id="ARBA00022833"/>
    </source>
</evidence>
<dbReference type="CDD" id="cd12797">
    <property type="entry name" value="M23_peptidase"/>
    <property type="match status" value="1"/>
</dbReference>
<gene>
    <name evidence="10" type="ORF">NK718_19385</name>
</gene>
<dbReference type="EMBL" id="JANCLU010000025">
    <property type="protein sequence ID" value="MCP8940695.1"/>
    <property type="molecule type" value="Genomic_DNA"/>
</dbReference>
<keyword evidence="2" id="KW-0645">Protease</keyword>
<dbReference type="InterPro" id="IPR016047">
    <property type="entry name" value="M23ase_b-sheet_dom"/>
</dbReference>
<evidence type="ECO:0000313" key="10">
    <source>
        <dbReference type="EMBL" id="MCP8940695.1"/>
    </source>
</evidence>
<feature type="coiled-coil region" evidence="7">
    <location>
        <begin position="43"/>
        <end position="93"/>
    </location>
</feature>
<keyword evidence="7" id="KW-0175">Coiled coil</keyword>
<dbReference type="Gene3D" id="2.70.70.10">
    <property type="entry name" value="Glucose Permease (Domain IIA)"/>
    <property type="match status" value="1"/>
</dbReference>
<dbReference type="InterPro" id="IPR011055">
    <property type="entry name" value="Dup_hybrid_motif"/>
</dbReference>
<dbReference type="InterPro" id="IPR050570">
    <property type="entry name" value="Cell_wall_metabolism_enzyme"/>
</dbReference>
<reference evidence="10 11" key="1">
    <citation type="submission" date="2022-07" db="EMBL/GenBank/DDBJ databases">
        <authorList>
            <person name="Li W.-J."/>
            <person name="Deng Q.-Q."/>
        </authorList>
    </citation>
    <scope>NUCLEOTIDE SEQUENCE [LARGE SCALE GENOMIC DNA]</scope>
    <source>
        <strain evidence="10 11">SYSU M60028</strain>
    </source>
</reference>
<accession>A0ABT1LGR3</accession>
<feature type="chain" id="PRO_5045602451" evidence="8">
    <location>
        <begin position="34"/>
        <end position="461"/>
    </location>
</feature>
<evidence type="ECO:0000256" key="4">
    <source>
        <dbReference type="ARBA" id="ARBA00022801"/>
    </source>
</evidence>
<keyword evidence="11" id="KW-1185">Reference proteome</keyword>
<protein>
    <submittedName>
        <fullName evidence="10">Peptidoglycan DD-metalloendopeptidase family protein</fullName>
    </submittedName>
</protein>
<keyword evidence="6" id="KW-0482">Metalloprotease</keyword>